<accession>A0ABP3DTL6</accession>
<evidence type="ECO:0000313" key="2">
    <source>
        <dbReference type="EMBL" id="GAA0242332.1"/>
    </source>
</evidence>
<dbReference type="SUPFAM" id="SSF55729">
    <property type="entry name" value="Acyl-CoA N-acyltransferases (Nat)"/>
    <property type="match status" value="1"/>
</dbReference>
<organism evidence="2 3">
    <name type="scientific">Cryptosporangium japonicum</name>
    <dbReference type="NCBI Taxonomy" id="80872"/>
    <lineage>
        <taxon>Bacteria</taxon>
        <taxon>Bacillati</taxon>
        <taxon>Actinomycetota</taxon>
        <taxon>Actinomycetes</taxon>
        <taxon>Cryptosporangiales</taxon>
        <taxon>Cryptosporangiaceae</taxon>
        <taxon>Cryptosporangium</taxon>
    </lineage>
</organism>
<gene>
    <name evidence="2" type="ORF">GCM10009539_29690</name>
</gene>
<dbReference type="Proteomes" id="UP001500967">
    <property type="component" value="Unassembled WGS sequence"/>
</dbReference>
<reference evidence="3" key="1">
    <citation type="journal article" date="2019" name="Int. J. Syst. Evol. Microbiol.">
        <title>The Global Catalogue of Microorganisms (GCM) 10K type strain sequencing project: providing services to taxonomists for standard genome sequencing and annotation.</title>
        <authorList>
            <consortium name="The Broad Institute Genomics Platform"/>
            <consortium name="The Broad Institute Genome Sequencing Center for Infectious Disease"/>
            <person name="Wu L."/>
            <person name="Ma J."/>
        </authorList>
    </citation>
    <scope>NUCLEOTIDE SEQUENCE [LARGE SCALE GENOMIC DNA]</scope>
    <source>
        <strain evidence="3">JCM 10425</strain>
    </source>
</reference>
<dbReference type="InterPro" id="IPR000182">
    <property type="entry name" value="GNAT_dom"/>
</dbReference>
<dbReference type="EMBL" id="BAAAGX010000010">
    <property type="protein sequence ID" value="GAA0242332.1"/>
    <property type="molecule type" value="Genomic_DNA"/>
</dbReference>
<dbReference type="InterPro" id="IPR016181">
    <property type="entry name" value="Acyl_CoA_acyltransferase"/>
</dbReference>
<protein>
    <recommendedName>
        <fullName evidence="1">N-acetyltransferase domain-containing protein</fullName>
    </recommendedName>
</protein>
<keyword evidence="3" id="KW-1185">Reference proteome</keyword>
<evidence type="ECO:0000313" key="3">
    <source>
        <dbReference type="Proteomes" id="UP001500967"/>
    </source>
</evidence>
<sequence>MTVLDRVVTMRAATGHDLAAVNDLHRRCTTRTLCRRYHAGRDRLSAAEWGRMVDPALGHTLLITDPAADDVLIGFANVMRTTRDGTAEVSLLLHDEWQGVGIGRAVARQLVLFARREGFTTVVAWAEPDNRRALGLLRGIGARPDAVEPDEVRWTLPVGPR</sequence>
<evidence type="ECO:0000259" key="1">
    <source>
        <dbReference type="PROSITE" id="PS51186"/>
    </source>
</evidence>
<dbReference type="PROSITE" id="PS51186">
    <property type="entry name" value="GNAT"/>
    <property type="match status" value="1"/>
</dbReference>
<comment type="caution">
    <text evidence="2">The sequence shown here is derived from an EMBL/GenBank/DDBJ whole genome shotgun (WGS) entry which is preliminary data.</text>
</comment>
<dbReference type="CDD" id="cd04301">
    <property type="entry name" value="NAT_SF"/>
    <property type="match status" value="1"/>
</dbReference>
<dbReference type="RefSeq" id="WP_344649391.1">
    <property type="nucleotide sequence ID" value="NZ_BAAAGX010000010.1"/>
</dbReference>
<name>A0ABP3DTL6_9ACTN</name>
<proteinExistence type="predicted"/>
<dbReference type="Gene3D" id="3.40.630.30">
    <property type="match status" value="1"/>
</dbReference>
<feature type="domain" description="N-acetyltransferase" evidence="1">
    <location>
        <begin position="8"/>
        <end position="161"/>
    </location>
</feature>
<dbReference type="Pfam" id="PF00583">
    <property type="entry name" value="Acetyltransf_1"/>
    <property type="match status" value="1"/>
</dbReference>